<dbReference type="EMBL" id="CACVBM020001740">
    <property type="protein sequence ID" value="CAA7058886.1"/>
    <property type="molecule type" value="Genomic_DNA"/>
</dbReference>
<dbReference type="EMBL" id="CACVBM020001194">
    <property type="protein sequence ID" value="CAA7038448.1"/>
    <property type="molecule type" value="Genomic_DNA"/>
</dbReference>
<evidence type="ECO:0000313" key="3">
    <source>
        <dbReference type="EMBL" id="CAA7022082.1"/>
    </source>
</evidence>
<evidence type="ECO:0000259" key="2">
    <source>
        <dbReference type="Pfam" id="PF14303"/>
    </source>
</evidence>
<dbReference type="Pfam" id="PF14303">
    <property type="entry name" value="NAM-associated"/>
    <property type="match status" value="1"/>
</dbReference>
<dbReference type="EMBL" id="CACVBM020001114">
    <property type="protein sequence ID" value="CAA7031951.1"/>
    <property type="molecule type" value="Genomic_DNA"/>
</dbReference>
<feature type="compositionally biased region" description="Low complexity" evidence="1">
    <location>
        <begin position="127"/>
        <end position="136"/>
    </location>
</feature>
<dbReference type="EMBL" id="CACVBM020001228">
    <property type="protein sequence ID" value="CAA7040340.1"/>
    <property type="molecule type" value="Genomic_DNA"/>
</dbReference>
<evidence type="ECO:0000313" key="9">
    <source>
        <dbReference type="Proteomes" id="UP000467841"/>
    </source>
</evidence>
<dbReference type="EMBL" id="CACVBM020000666">
    <property type="protein sequence ID" value="CAA7022082.1"/>
    <property type="molecule type" value="Genomic_DNA"/>
</dbReference>
<feature type="compositionally biased region" description="Polar residues" evidence="1">
    <location>
        <begin position="180"/>
        <end position="201"/>
    </location>
</feature>
<gene>
    <name evidence="4" type="ORF">MERR_LOCUS19184</name>
    <name evidence="5" type="ORF">MERR_LOCUS19186</name>
    <name evidence="6" type="ORF">MERR_LOCUS25683</name>
    <name evidence="7" type="ORF">MERR_LOCUS27575</name>
    <name evidence="8" type="ORF">MERR_LOCUS46122</name>
    <name evidence="3" type="ORF">MERR_LOCUS9317</name>
</gene>
<protein>
    <recommendedName>
        <fullName evidence="2">No apical meristem-associated C-terminal domain-containing protein</fullName>
    </recommendedName>
</protein>
<evidence type="ECO:0000313" key="8">
    <source>
        <dbReference type="EMBL" id="CAA7058886.1"/>
    </source>
</evidence>
<feature type="domain" description="No apical meristem-associated C-terminal" evidence="2">
    <location>
        <begin position="49"/>
        <end position="167"/>
    </location>
</feature>
<evidence type="ECO:0000313" key="5">
    <source>
        <dbReference type="EMBL" id="CAA7031951.1"/>
    </source>
</evidence>
<dbReference type="PANTHER" id="PTHR45125:SF51">
    <property type="entry name" value="F21J9.4-RELATED"/>
    <property type="match status" value="1"/>
</dbReference>
<feature type="compositionally biased region" description="Polar residues" evidence="1">
    <location>
        <begin position="96"/>
        <end position="117"/>
    </location>
</feature>
<proteinExistence type="predicted"/>
<sequence length="235" mass="26706">MAKILSAVSKLRGCVNQIENKNPSGASDQDILNQAKMLLRQDVKYKTGFKFDHVWPILKGIEKFASNHTSRTTAFQEERRNVMSSQSFQDESSPSHGMSSFDLNMSSEETTFNSSQRPIGVKKAKKQQQSSDQFKQMMEQSDKLIKAISKGCRAYIENEREKILKRRAPTDQYEEHGEGSHSQYRASQNQGDQTQGNQFQGNHVEGGDERAPNDPQDFTQYYRYLGGDGNYFPGN</sequence>
<keyword evidence="9" id="KW-1185">Reference proteome</keyword>
<evidence type="ECO:0000313" key="7">
    <source>
        <dbReference type="EMBL" id="CAA7040340.1"/>
    </source>
</evidence>
<feature type="region of interest" description="Disordered" evidence="1">
    <location>
        <begin position="166"/>
        <end position="235"/>
    </location>
</feature>
<feature type="compositionally biased region" description="Low complexity" evidence="1">
    <location>
        <begin position="84"/>
        <end position="95"/>
    </location>
</feature>
<dbReference type="PANTHER" id="PTHR45125">
    <property type="entry name" value="F21J9.4-RELATED"/>
    <property type="match status" value="1"/>
</dbReference>
<accession>A0A6D2IWD4</accession>
<organism evidence="5 9">
    <name type="scientific">Microthlaspi erraticum</name>
    <dbReference type="NCBI Taxonomy" id="1685480"/>
    <lineage>
        <taxon>Eukaryota</taxon>
        <taxon>Viridiplantae</taxon>
        <taxon>Streptophyta</taxon>
        <taxon>Embryophyta</taxon>
        <taxon>Tracheophyta</taxon>
        <taxon>Spermatophyta</taxon>
        <taxon>Magnoliopsida</taxon>
        <taxon>eudicotyledons</taxon>
        <taxon>Gunneridae</taxon>
        <taxon>Pentapetalae</taxon>
        <taxon>rosids</taxon>
        <taxon>malvids</taxon>
        <taxon>Brassicales</taxon>
        <taxon>Brassicaceae</taxon>
        <taxon>Coluteocarpeae</taxon>
        <taxon>Microthlaspi</taxon>
    </lineage>
</organism>
<dbReference type="Proteomes" id="UP000467841">
    <property type="component" value="Unassembled WGS sequence"/>
</dbReference>
<dbReference type="EMBL" id="CACVBM020001114">
    <property type="protein sequence ID" value="CAA7031949.1"/>
    <property type="molecule type" value="Genomic_DNA"/>
</dbReference>
<dbReference type="InterPro" id="IPR029466">
    <property type="entry name" value="NAM-associated_C"/>
</dbReference>
<feature type="region of interest" description="Disordered" evidence="1">
    <location>
        <begin position="75"/>
        <end position="137"/>
    </location>
</feature>
<evidence type="ECO:0000313" key="6">
    <source>
        <dbReference type="EMBL" id="CAA7038448.1"/>
    </source>
</evidence>
<reference evidence="5 9" key="1">
    <citation type="submission" date="2020-01" db="EMBL/GenBank/DDBJ databases">
        <authorList>
            <person name="Mishra B."/>
        </authorList>
    </citation>
    <scope>NUCLEOTIDE SEQUENCE [LARGE SCALE GENOMIC DNA]</scope>
</reference>
<evidence type="ECO:0000313" key="4">
    <source>
        <dbReference type="EMBL" id="CAA7031949.1"/>
    </source>
</evidence>
<name>A0A6D2IWD4_9BRAS</name>
<dbReference type="OrthoDB" id="1078293at2759"/>
<evidence type="ECO:0000256" key="1">
    <source>
        <dbReference type="SAM" id="MobiDB-lite"/>
    </source>
</evidence>
<dbReference type="AlphaFoldDB" id="A0A6D2IWD4"/>